<proteinExistence type="predicted"/>
<evidence type="ECO:0000256" key="1">
    <source>
        <dbReference type="SAM" id="MobiDB-lite"/>
    </source>
</evidence>
<feature type="compositionally biased region" description="Basic and acidic residues" evidence="1">
    <location>
        <begin position="19"/>
        <end position="41"/>
    </location>
</feature>
<protein>
    <submittedName>
        <fullName evidence="2">Uncharacterized protein</fullName>
    </submittedName>
</protein>
<name>A0AAD7RWC3_9TELE</name>
<comment type="caution">
    <text evidence="2">The sequence shown here is derived from an EMBL/GenBank/DDBJ whole genome shotgun (WGS) entry which is preliminary data.</text>
</comment>
<feature type="region of interest" description="Disordered" evidence="1">
    <location>
        <begin position="11"/>
        <end position="41"/>
    </location>
</feature>
<gene>
    <name evidence="2" type="ORF">AAFF_G00109700</name>
</gene>
<keyword evidence="3" id="KW-1185">Reference proteome</keyword>
<reference evidence="2" key="1">
    <citation type="journal article" date="2023" name="Science">
        <title>Genome structures resolve the early diversification of teleost fishes.</title>
        <authorList>
            <person name="Parey E."/>
            <person name="Louis A."/>
            <person name="Montfort J."/>
            <person name="Bouchez O."/>
            <person name="Roques C."/>
            <person name="Iampietro C."/>
            <person name="Lluch J."/>
            <person name="Castinel A."/>
            <person name="Donnadieu C."/>
            <person name="Desvignes T."/>
            <person name="Floi Bucao C."/>
            <person name="Jouanno E."/>
            <person name="Wen M."/>
            <person name="Mejri S."/>
            <person name="Dirks R."/>
            <person name="Jansen H."/>
            <person name="Henkel C."/>
            <person name="Chen W.J."/>
            <person name="Zahm M."/>
            <person name="Cabau C."/>
            <person name="Klopp C."/>
            <person name="Thompson A.W."/>
            <person name="Robinson-Rechavi M."/>
            <person name="Braasch I."/>
            <person name="Lecointre G."/>
            <person name="Bobe J."/>
            <person name="Postlethwait J.H."/>
            <person name="Berthelot C."/>
            <person name="Roest Crollius H."/>
            <person name="Guiguen Y."/>
        </authorList>
    </citation>
    <scope>NUCLEOTIDE SEQUENCE</scope>
    <source>
        <strain evidence="2">NC1722</strain>
    </source>
</reference>
<evidence type="ECO:0000313" key="3">
    <source>
        <dbReference type="Proteomes" id="UP001221898"/>
    </source>
</evidence>
<dbReference type="AlphaFoldDB" id="A0AAD7RWC3"/>
<dbReference type="EMBL" id="JAINUG010000172">
    <property type="protein sequence ID" value="KAJ8390231.1"/>
    <property type="molecule type" value="Genomic_DNA"/>
</dbReference>
<evidence type="ECO:0000313" key="2">
    <source>
        <dbReference type="EMBL" id="KAJ8390231.1"/>
    </source>
</evidence>
<accession>A0AAD7RWC3</accession>
<sequence>MFIHAGALSECHGCPDGQPDQRQHERQRHNDGNQHVQQRGESHHCKWGGHLSAPCHPLLHPYCHGNIPPAPRLLNPPHITTPLLSPPSHTEETTKTLTSSTETAMYQDCNIQQPRWKPSHPKSTFYSSSAVASDWGKGAVCWGWGQTQAPSSQKGEVCI</sequence>
<organism evidence="2 3">
    <name type="scientific">Aldrovandia affinis</name>
    <dbReference type="NCBI Taxonomy" id="143900"/>
    <lineage>
        <taxon>Eukaryota</taxon>
        <taxon>Metazoa</taxon>
        <taxon>Chordata</taxon>
        <taxon>Craniata</taxon>
        <taxon>Vertebrata</taxon>
        <taxon>Euteleostomi</taxon>
        <taxon>Actinopterygii</taxon>
        <taxon>Neopterygii</taxon>
        <taxon>Teleostei</taxon>
        <taxon>Notacanthiformes</taxon>
        <taxon>Halosauridae</taxon>
        <taxon>Aldrovandia</taxon>
    </lineage>
</organism>
<dbReference type="Proteomes" id="UP001221898">
    <property type="component" value="Unassembled WGS sequence"/>
</dbReference>